<dbReference type="AlphaFoldDB" id="A0A6P1DRA4"/>
<dbReference type="InterPro" id="IPR013990">
    <property type="entry name" value="WHy-dom"/>
</dbReference>
<accession>A0A6P1DRA4</accession>
<dbReference type="SMART" id="SM00769">
    <property type="entry name" value="WHy"/>
    <property type="match status" value="1"/>
</dbReference>
<dbReference type="Proteomes" id="UP000471640">
    <property type="component" value="Unassembled WGS sequence"/>
</dbReference>
<dbReference type="EMBL" id="JAAIJR010000021">
    <property type="protein sequence ID" value="NEX20070.1"/>
    <property type="molecule type" value="Genomic_DNA"/>
</dbReference>
<dbReference type="PROSITE" id="PS51257">
    <property type="entry name" value="PROKAR_LIPOPROTEIN"/>
    <property type="match status" value="1"/>
</dbReference>
<dbReference type="InterPro" id="IPR004864">
    <property type="entry name" value="LEA_2"/>
</dbReference>
<evidence type="ECO:0000259" key="1">
    <source>
        <dbReference type="SMART" id="SM00769"/>
    </source>
</evidence>
<feature type="domain" description="Water stress and hypersensitive response" evidence="1">
    <location>
        <begin position="36"/>
        <end position="153"/>
    </location>
</feature>
<keyword evidence="3" id="KW-1185">Reference proteome</keyword>
<dbReference type="GO" id="GO:0009269">
    <property type="term" value="P:response to desiccation"/>
    <property type="evidence" value="ECO:0007669"/>
    <property type="project" value="InterPro"/>
</dbReference>
<evidence type="ECO:0000313" key="2">
    <source>
        <dbReference type="EMBL" id="NEX20070.1"/>
    </source>
</evidence>
<reference evidence="3" key="1">
    <citation type="journal article" date="2020" name="Microbiol. Resour. Announc.">
        <title>Draft Genome Sequences of Thiorhodococcus mannitoliphagus and Thiorhodococcus minor, Purple Sulfur Photosynthetic Bacteria in the Gammaproteobacterial Family Chromatiaceae.</title>
        <authorList>
            <person name="Aviles F.A."/>
            <person name="Meyer T.E."/>
            <person name="Kyndt J.A."/>
        </authorList>
    </citation>
    <scope>NUCLEOTIDE SEQUENCE [LARGE SCALE GENOMIC DNA]</scope>
    <source>
        <strain evidence="3">DSM 18266</strain>
    </source>
</reference>
<proteinExistence type="predicted"/>
<dbReference type="Pfam" id="PF03168">
    <property type="entry name" value="LEA_2"/>
    <property type="match status" value="1"/>
</dbReference>
<sequence length="168" mass="18334">MRIRLDKLGILMIIAALGSGLVGCGSLQPSWEAPEVTLAAVRLQELGVMRQVFVLTLAVRNPNDRALPVEAISYRLQLEGREIASGQSRFERQIPPHAEAQIEVDLIADLVLLAQRLPALLRSDRPLEWALSGTVTLAGGWVRLPYRRSGRLDPAELAAQTGLAPRSS</sequence>
<dbReference type="Gene3D" id="2.60.40.1820">
    <property type="match status" value="1"/>
</dbReference>
<gene>
    <name evidence="2" type="ORF">G3480_07035</name>
</gene>
<comment type="caution">
    <text evidence="2">The sequence shown here is derived from an EMBL/GenBank/DDBJ whole genome shotgun (WGS) entry which is preliminary data.</text>
</comment>
<protein>
    <submittedName>
        <fullName evidence="2">LEA type 2 family protein</fullName>
    </submittedName>
</protein>
<reference evidence="2 3" key="2">
    <citation type="submission" date="2020-02" db="EMBL/GenBank/DDBJ databases">
        <title>Genome sequences of Thiorhodococcus mannitoliphagus and Thiorhodococcus minor, purple sulfur photosynthetic bacteria in the gammaproteobacterial family, Chromatiaceae.</title>
        <authorList>
            <person name="Aviles F.A."/>
            <person name="Meyer T.E."/>
            <person name="Kyndt J.A."/>
        </authorList>
    </citation>
    <scope>NUCLEOTIDE SEQUENCE [LARGE SCALE GENOMIC DNA]</scope>
    <source>
        <strain evidence="2 3">DSM 18266</strain>
    </source>
</reference>
<dbReference type="SUPFAM" id="SSF117070">
    <property type="entry name" value="LEA14-like"/>
    <property type="match status" value="1"/>
</dbReference>
<evidence type="ECO:0000313" key="3">
    <source>
        <dbReference type="Proteomes" id="UP000471640"/>
    </source>
</evidence>
<organism evidence="2 3">
    <name type="scientific">Thiorhodococcus mannitoliphagus</name>
    <dbReference type="NCBI Taxonomy" id="329406"/>
    <lineage>
        <taxon>Bacteria</taxon>
        <taxon>Pseudomonadati</taxon>
        <taxon>Pseudomonadota</taxon>
        <taxon>Gammaproteobacteria</taxon>
        <taxon>Chromatiales</taxon>
        <taxon>Chromatiaceae</taxon>
        <taxon>Thiorhodococcus</taxon>
    </lineage>
</organism>
<name>A0A6P1DRA4_9GAMM</name>